<dbReference type="Proteomes" id="UP001151760">
    <property type="component" value="Unassembled WGS sequence"/>
</dbReference>
<organism evidence="2 3">
    <name type="scientific">Tanacetum coccineum</name>
    <dbReference type="NCBI Taxonomy" id="301880"/>
    <lineage>
        <taxon>Eukaryota</taxon>
        <taxon>Viridiplantae</taxon>
        <taxon>Streptophyta</taxon>
        <taxon>Embryophyta</taxon>
        <taxon>Tracheophyta</taxon>
        <taxon>Spermatophyta</taxon>
        <taxon>Magnoliopsida</taxon>
        <taxon>eudicotyledons</taxon>
        <taxon>Gunneridae</taxon>
        <taxon>Pentapetalae</taxon>
        <taxon>asterids</taxon>
        <taxon>campanulids</taxon>
        <taxon>Asterales</taxon>
        <taxon>Asteraceae</taxon>
        <taxon>Asteroideae</taxon>
        <taxon>Anthemideae</taxon>
        <taxon>Anthemidinae</taxon>
        <taxon>Tanacetum</taxon>
    </lineage>
</organism>
<accession>A0ABQ5EQ04</accession>
<feature type="compositionally biased region" description="Acidic residues" evidence="1">
    <location>
        <begin position="108"/>
        <end position="147"/>
    </location>
</feature>
<proteinExistence type="predicted"/>
<gene>
    <name evidence="2" type="ORF">Tco_0988075</name>
</gene>
<comment type="caution">
    <text evidence="2">The sequence shown here is derived from an EMBL/GenBank/DDBJ whole genome shotgun (WGS) entry which is preliminary data.</text>
</comment>
<dbReference type="EMBL" id="BQNB010016550">
    <property type="protein sequence ID" value="GJT53021.1"/>
    <property type="molecule type" value="Genomic_DNA"/>
</dbReference>
<reference evidence="2" key="1">
    <citation type="journal article" date="2022" name="Int. J. Mol. Sci.">
        <title>Draft Genome of Tanacetum Coccineum: Genomic Comparison of Closely Related Tanacetum-Family Plants.</title>
        <authorList>
            <person name="Yamashiro T."/>
            <person name="Shiraishi A."/>
            <person name="Nakayama K."/>
            <person name="Satake H."/>
        </authorList>
    </citation>
    <scope>NUCLEOTIDE SEQUENCE</scope>
</reference>
<feature type="region of interest" description="Disordered" evidence="1">
    <location>
        <begin position="283"/>
        <end position="307"/>
    </location>
</feature>
<name>A0ABQ5EQ04_9ASTR</name>
<protein>
    <submittedName>
        <fullName evidence="2">Uncharacterized protein</fullName>
    </submittedName>
</protein>
<keyword evidence="3" id="KW-1185">Reference proteome</keyword>
<reference evidence="2" key="2">
    <citation type="submission" date="2022-01" db="EMBL/GenBank/DDBJ databases">
        <authorList>
            <person name="Yamashiro T."/>
            <person name="Shiraishi A."/>
            <person name="Satake H."/>
            <person name="Nakayama K."/>
        </authorList>
    </citation>
    <scope>NUCLEOTIDE SEQUENCE</scope>
</reference>
<evidence type="ECO:0000256" key="1">
    <source>
        <dbReference type="SAM" id="MobiDB-lite"/>
    </source>
</evidence>
<evidence type="ECO:0000313" key="3">
    <source>
        <dbReference type="Proteomes" id="UP001151760"/>
    </source>
</evidence>
<sequence length="443" mass="48146">MSDSKDSTVTYTVVSSPFADLPDIGSSRVDGPPVMPEDPYAYVVATFQSPPSPGYVSGPEYSPSPEFVIEPVYPEFMPPEDEILPAEEQPLPAAVSPTVDSPGYVPELDPEEDPGEDEDEDPEEDPADGGDDGDDEDDSSDDDEDGDVDIKGGEEEEEHPAPVDSTAVALPGVDQASSAEETEPFETDKSAATPLHPAYRVTARISIRDESPTPFWSDTEVARLLVIPTPLPSPFSPWSSPLPQIPSPLLPVLSPVPMISPSPLASPIRLLSYRAAMIRLRAEAPSTSHSPPPIILSHTRSDAPPSGTPPLLPIPLPTSSPPLHLLFTDRRADRPEVTLPPRKRLGITLGLRYEVGDNSSAPTARPPGGFRADYDFVATMDKEIMRDLKRDVGYEITDTWDEMLVDMAGAPATDDTELVRQMTEFTTRVRQDTDEIYVRLDDE</sequence>
<feature type="region of interest" description="Disordered" evidence="1">
    <location>
        <begin position="72"/>
        <end position="194"/>
    </location>
</feature>
<evidence type="ECO:0000313" key="2">
    <source>
        <dbReference type="EMBL" id="GJT53021.1"/>
    </source>
</evidence>